<evidence type="ECO:0000313" key="1">
    <source>
        <dbReference type="EMBL" id="GJJ71682.1"/>
    </source>
</evidence>
<dbReference type="AlphaFoldDB" id="A0A9P3H7X6"/>
<protein>
    <submittedName>
        <fullName evidence="1">Uncharacterized protein</fullName>
    </submittedName>
</protein>
<organism evidence="1 2">
    <name type="scientific">Entomortierella parvispora</name>
    <dbReference type="NCBI Taxonomy" id="205924"/>
    <lineage>
        <taxon>Eukaryota</taxon>
        <taxon>Fungi</taxon>
        <taxon>Fungi incertae sedis</taxon>
        <taxon>Mucoromycota</taxon>
        <taxon>Mortierellomycotina</taxon>
        <taxon>Mortierellomycetes</taxon>
        <taxon>Mortierellales</taxon>
        <taxon>Mortierellaceae</taxon>
        <taxon>Entomortierella</taxon>
    </lineage>
</organism>
<accession>A0A9P3H7X6</accession>
<gene>
    <name evidence="1" type="ORF">EMPS_04032</name>
</gene>
<reference evidence="1" key="1">
    <citation type="submission" date="2021-11" db="EMBL/GenBank/DDBJ databases">
        <authorList>
            <person name="Herlambang A."/>
            <person name="Guo Y."/>
            <person name="Takashima Y."/>
            <person name="Nishizawa T."/>
        </authorList>
    </citation>
    <scope>NUCLEOTIDE SEQUENCE</scope>
    <source>
        <strain evidence="1">E1425</strain>
    </source>
</reference>
<keyword evidence="2" id="KW-1185">Reference proteome</keyword>
<name>A0A9P3H7X6_9FUNG</name>
<dbReference type="EMBL" id="BQFW01000005">
    <property type="protein sequence ID" value="GJJ71682.1"/>
    <property type="molecule type" value="Genomic_DNA"/>
</dbReference>
<evidence type="ECO:0000313" key="2">
    <source>
        <dbReference type="Proteomes" id="UP000827284"/>
    </source>
</evidence>
<sequence>MLNLLPDLFPYGHINFKPGRYKTTLRQVPEAVQHTTFPMEPKGGEEVVDADAEEVLEFKLFHFGAEENMADLDLGTEQDGDILIDSDHNDYADHDADVDEGVDAEENERRLGRHNISKTVYSKHRLLHVDRLFASIARFNHRIEGWVIRNTVCGYRIRTVHPRRQGQSTTVGDLSMDVRTSPAYKTNLLALKEVFDTLRQATLDVPLFCVTYNREWRRVFLYIPSKWAPKMNCKVKDYAWVIEGSRSIDYLHKYMSKVSSLSEGVIQEVLVDLQQQPPQKQTRDCATSMGSRYSTTTVCLCMPEICMDLLGLSLSHLGRSVVYLPTHDKDQRRNVLRTVADLAVEEDESDNIFLDGLWVKYLNRPVGTAFNDLTYEELYEQYQQYLGPKATDLPPYDGENYAKSILFKDKTDRRK</sequence>
<proteinExistence type="predicted"/>
<comment type="caution">
    <text evidence="1">The sequence shown here is derived from an EMBL/GenBank/DDBJ whole genome shotgun (WGS) entry which is preliminary data.</text>
</comment>
<reference evidence="1" key="2">
    <citation type="journal article" date="2022" name="Microbiol. Resour. Announc.">
        <title>Whole-Genome Sequence of Entomortierella parvispora E1425, a Mucoromycotan Fungus Associated with Burkholderiaceae-Related Endosymbiotic Bacteria.</title>
        <authorList>
            <person name="Herlambang A."/>
            <person name="Guo Y."/>
            <person name="Takashima Y."/>
            <person name="Narisawa K."/>
            <person name="Ohta H."/>
            <person name="Nishizawa T."/>
        </authorList>
    </citation>
    <scope>NUCLEOTIDE SEQUENCE</scope>
    <source>
        <strain evidence="1">E1425</strain>
    </source>
</reference>
<dbReference type="Proteomes" id="UP000827284">
    <property type="component" value="Unassembled WGS sequence"/>
</dbReference>